<reference evidence="1 2" key="1">
    <citation type="journal article" date="2021" name="Elife">
        <title>Chloroplast acquisition without the gene transfer in kleptoplastic sea slugs, Plakobranchus ocellatus.</title>
        <authorList>
            <person name="Maeda T."/>
            <person name="Takahashi S."/>
            <person name="Yoshida T."/>
            <person name="Shimamura S."/>
            <person name="Takaki Y."/>
            <person name="Nagai Y."/>
            <person name="Toyoda A."/>
            <person name="Suzuki Y."/>
            <person name="Arimoto A."/>
            <person name="Ishii H."/>
            <person name="Satoh N."/>
            <person name="Nishiyama T."/>
            <person name="Hasebe M."/>
            <person name="Maruyama T."/>
            <person name="Minagawa J."/>
            <person name="Obokata J."/>
            <person name="Shigenobu S."/>
        </authorList>
    </citation>
    <scope>NUCLEOTIDE SEQUENCE [LARGE SCALE GENOMIC DNA]</scope>
</reference>
<evidence type="ECO:0000313" key="2">
    <source>
        <dbReference type="Proteomes" id="UP000735302"/>
    </source>
</evidence>
<name>A0AAV3ZVN6_9GAST</name>
<protein>
    <submittedName>
        <fullName evidence="1">Uncharacterized protein</fullName>
    </submittedName>
</protein>
<accession>A0AAV3ZVN6</accession>
<keyword evidence="2" id="KW-1185">Reference proteome</keyword>
<dbReference type="Proteomes" id="UP000735302">
    <property type="component" value="Unassembled WGS sequence"/>
</dbReference>
<proteinExistence type="predicted"/>
<dbReference type="EMBL" id="BLXT01002947">
    <property type="protein sequence ID" value="GFN99136.1"/>
    <property type="molecule type" value="Genomic_DNA"/>
</dbReference>
<organism evidence="1 2">
    <name type="scientific">Plakobranchus ocellatus</name>
    <dbReference type="NCBI Taxonomy" id="259542"/>
    <lineage>
        <taxon>Eukaryota</taxon>
        <taxon>Metazoa</taxon>
        <taxon>Spiralia</taxon>
        <taxon>Lophotrochozoa</taxon>
        <taxon>Mollusca</taxon>
        <taxon>Gastropoda</taxon>
        <taxon>Heterobranchia</taxon>
        <taxon>Euthyneura</taxon>
        <taxon>Panpulmonata</taxon>
        <taxon>Sacoglossa</taxon>
        <taxon>Placobranchoidea</taxon>
        <taxon>Plakobranchidae</taxon>
        <taxon>Plakobranchus</taxon>
    </lineage>
</organism>
<evidence type="ECO:0000313" key="1">
    <source>
        <dbReference type="EMBL" id="GFN99136.1"/>
    </source>
</evidence>
<gene>
    <name evidence="1" type="ORF">PoB_002564200</name>
</gene>
<sequence>MVSNFALNSEAPFCCQLQTANKFGQSRGVKSEITQKMAAPRYNTTNSIHNKVISGFQALRQARAPVAGLEPATEWSLQISGRTRKPLCYRRPCTLRRVTEGGGLGAGSQLDNGHYADPHLLFSV</sequence>
<comment type="caution">
    <text evidence="1">The sequence shown here is derived from an EMBL/GenBank/DDBJ whole genome shotgun (WGS) entry which is preliminary data.</text>
</comment>
<dbReference type="AlphaFoldDB" id="A0AAV3ZVN6"/>